<evidence type="ECO:0000256" key="3">
    <source>
        <dbReference type="SAM" id="Phobius"/>
    </source>
</evidence>
<dbReference type="Gene3D" id="1.20.5.170">
    <property type="match status" value="1"/>
</dbReference>
<dbReference type="InterPro" id="IPR009091">
    <property type="entry name" value="RCC1/BLIP-II"/>
</dbReference>
<dbReference type="Pfam" id="PF00170">
    <property type="entry name" value="bZIP_1"/>
    <property type="match status" value="1"/>
</dbReference>
<dbReference type="PANTHER" id="PTHR46207:SF1">
    <property type="entry name" value="PROTEIN RCC2"/>
    <property type="match status" value="1"/>
</dbReference>
<dbReference type="InterPro" id="IPR004827">
    <property type="entry name" value="bZIP"/>
</dbReference>
<dbReference type="PANTHER" id="PTHR46207">
    <property type="entry name" value="PROTEIN RCC2"/>
    <property type="match status" value="1"/>
</dbReference>
<keyword evidence="3" id="KW-0472">Membrane</keyword>
<keyword evidence="3" id="KW-1133">Transmembrane helix</keyword>
<sequence length="769" mass="85350">MASPSSSYMLCSSENSSNKRYAIPLHHTATTLLLHRLVQHRSLVIVPVLNKAHRFILGLYLNRPLYPYYLSPYLVLEFLPSLILFITVFPWRKRVVKSNIRPSLPTPVDRGSKEFCVGVCSSLPPRRGHRRSSSDFPLGFSAMIQSSLQSNSIVNPAVHEPVQLVKRELADDLFNAYMNSENLETLNSSGTEDRIWIAEVVAQRPMEVKVVTMKCGVNGHPINSVKRSVAGDIAPIPTVGQFQSVSMDSFKGSLQFDDDSTKRNRGVHCSTNSMKLRILANRQSAARSKERRMRYIAELEHKVQTLKMEATTLSAQLTTYRGILSGLTSQKNELKFRLQAIEQQARLKDGIHNDVLICIEAYRQSLSVNHSRFSAHPQRLNADQAQQQWRTLEMSSNEAENKVEMKGRERGGELLFCGSTSRDIVGRRKGPVKATWSPTRLRPLIGVNIRFVTPVACHVTALHGCEGDATHGVGNGHGDRIHRDRPTVFLNFYSMYKIIKAGGGRSHTVVVTEDGNSLAFGWNKHGQLGSGSTKNGRSVDWISTSTMLLEVESSPVRCLVSQVTNVHVELNSVCGYHLLKELLYCMGAVLLAVTAGLPQYGQLGHGTDNESVRLVYEAQPRPRAIATLSGETIVKAAGANIQLLWIQMAMFTVGLWVMEGLGTESRRMSGFLVVLKYSEAQCSSSQCNCFSWFCGGQCICGANKNTGDDWMYPKPLMDLRLLLHKLGHAQYGELGYGPAGQSLLLFRKSRHLEGMHVISVPGGPFNGRC</sequence>
<feature type="coiled-coil region" evidence="2">
    <location>
        <begin position="296"/>
        <end position="344"/>
    </location>
</feature>
<protein>
    <submittedName>
        <fullName evidence="5">Cytochrome P450 83B1-like</fullName>
    </submittedName>
</protein>
<dbReference type="Proteomes" id="UP000436088">
    <property type="component" value="Unassembled WGS sequence"/>
</dbReference>
<keyword evidence="6" id="KW-1185">Reference proteome</keyword>
<keyword evidence="3" id="KW-0812">Transmembrane</keyword>
<dbReference type="GO" id="GO:0031267">
    <property type="term" value="F:small GTPase binding"/>
    <property type="evidence" value="ECO:0007669"/>
    <property type="project" value="TreeGrafter"/>
</dbReference>
<dbReference type="GO" id="GO:0005634">
    <property type="term" value="C:nucleus"/>
    <property type="evidence" value="ECO:0007669"/>
    <property type="project" value="UniProtKB-SubCell"/>
</dbReference>
<evidence type="ECO:0000313" key="6">
    <source>
        <dbReference type="Proteomes" id="UP000436088"/>
    </source>
</evidence>
<dbReference type="Gene3D" id="2.130.10.30">
    <property type="entry name" value="Regulator of chromosome condensation 1/beta-lactamase-inhibitor protein II"/>
    <property type="match status" value="1"/>
</dbReference>
<dbReference type="PROSITE" id="PS00626">
    <property type="entry name" value="RCC1_2"/>
    <property type="match status" value="1"/>
</dbReference>
<dbReference type="Pfam" id="PF13540">
    <property type="entry name" value="RCC1_2"/>
    <property type="match status" value="1"/>
</dbReference>
<dbReference type="SUPFAM" id="SSF50985">
    <property type="entry name" value="RCC1/BLIP-II"/>
    <property type="match status" value="1"/>
</dbReference>
<evidence type="ECO:0000256" key="1">
    <source>
        <dbReference type="ARBA" id="ARBA00004123"/>
    </source>
</evidence>
<dbReference type="SUPFAM" id="SSF57959">
    <property type="entry name" value="Leucine zipper domain"/>
    <property type="match status" value="1"/>
</dbReference>
<evidence type="ECO:0000256" key="2">
    <source>
        <dbReference type="SAM" id="Coils"/>
    </source>
</evidence>
<dbReference type="GO" id="GO:0016020">
    <property type="term" value="C:membrane"/>
    <property type="evidence" value="ECO:0007669"/>
    <property type="project" value="TreeGrafter"/>
</dbReference>
<dbReference type="InterPro" id="IPR000408">
    <property type="entry name" value="Reg_chr_condens"/>
</dbReference>
<dbReference type="SMART" id="SM00338">
    <property type="entry name" value="BRLZ"/>
    <property type="match status" value="1"/>
</dbReference>
<dbReference type="EMBL" id="VEPZ02000934">
    <property type="protein sequence ID" value="KAE8709892.1"/>
    <property type="molecule type" value="Genomic_DNA"/>
</dbReference>
<dbReference type="GO" id="GO:0003700">
    <property type="term" value="F:DNA-binding transcription factor activity"/>
    <property type="evidence" value="ECO:0007669"/>
    <property type="project" value="InterPro"/>
</dbReference>
<accession>A0A6A3B3N2</accession>
<dbReference type="AlphaFoldDB" id="A0A6A3B3N2"/>
<feature type="domain" description="BZIP" evidence="4">
    <location>
        <begin position="271"/>
        <end position="333"/>
    </location>
</feature>
<organism evidence="5 6">
    <name type="scientific">Hibiscus syriacus</name>
    <name type="common">Rose of Sharon</name>
    <dbReference type="NCBI Taxonomy" id="106335"/>
    <lineage>
        <taxon>Eukaryota</taxon>
        <taxon>Viridiplantae</taxon>
        <taxon>Streptophyta</taxon>
        <taxon>Embryophyta</taxon>
        <taxon>Tracheophyta</taxon>
        <taxon>Spermatophyta</taxon>
        <taxon>Magnoliopsida</taxon>
        <taxon>eudicotyledons</taxon>
        <taxon>Gunneridae</taxon>
        <taxon>Pentapetalae</taxon>
        <taxon>rosids</taxon>
        <taxon>malvids</taxon>
        <taxon>Malvales</taxon>
        <taxon>Malvaceae</taxon>
        <taxon>Malvoideae</taxon>
        <taxon>Hibiscus</taxon>
    </lineage>
</organism>
<dbReference type="InterPro" id="IPR046347">
    <property type="entry name" value="bZIP_sf"/>
</dbReference>
<name>A0A6A3B3N2_HIBSY</name>
<comment type="caution">
    <text evidence="5">The sequence shown here is derived from an EMBL/GenBank/DDBJ whole genome shotgun (WGS) entry which is preliminary data.</text>
</comment>
<comment type="subcellular location">
    <subcellularLocation>
        <location evidence="1">Nucleus</location>
    </subcellularLocation>
</comment>
<gene>
    <name evidence="5" type="ORF">F3Y22_tig00110328pilonHSYRG00783</name>
</gene>
<dbReference type="InterPro" id="IPR044759">
    <property type="entry name" value="bZIP_RF2"/>
</dbReference>
<proteinExistence type="predicted"/>
<evidence type="ECO:0000313" key="5">
    <source>
        <dbReference type="EMBL" id="KAE8709892.1"/>
    </source>
</evidence>
<dbReference type="CDD" id="cd14703">
    <property type="entry name" value="bZIP_plant_RF2"/>
    <property type="match status" value="1"/>
</dbReference>
<reference evidence="5" key="1">
    <citation type="submission" date="2019-09" db="EMBL/GenBank/DDBJ databases">
        <title>Draft genome information of white flower Hibiscus syriacus.</title>
        <authorList>
            <person name="Kim Y.-M."/>
        </authorList>
    </citation>
    <scope>NUCLEOTIDE SEQUENCE [LARGE SCALE GENOMIC DNA]</scope>
    <source>
        <strain evidence="5">YM2019G1</strain>
    </source>
</reference>
<feature type="transmembrane region" description="Helical" evidence="3">
    <location>
        <begin position="70"/>
        <end position="91"/>
    </location>
</feature>
<evidence type="ECO:0000259" key="4">
    <source>
        <dbReference type="SMART" id="SM00338"/>
    </source>
</evidence>
<dbReference type="InterPro" id="IPR028641">
    <property type="entry name" value="RCC2"/>
</dbReference>
<keyword evidence="2" id="KW-0175">Coiled coil</keyword>